<accession>A0ACC0B9U9</accession>
<comment type="caution">
    <text evidence="1">The sequence shown here is derived from an EMBL/GenBank/DDBJ whole genome shotgun (WGS) entry which is preliminary data.</text>
</comment>
<gene>
    <name evidence="1" type="ORF">M9H77_19269</name>
</gene>
<evidence type="ECO:0000313" key="1">
    <source>
        <dbReference type="EMBL" id="KAI5669416.1"/>
    </source>
</evidence>
<protein>
    <submittedName>
        <fullName evidence="1">Uncharacterized protein</fullName>
    </submittedName>
</protein>
<dbReference type="Proteomes" id="UP001060085">
    <property type="component" value="Linkage Group LG04"/>
</dbReference>
<organism evidence="1 2">
    <name type="scientific">Catharanthus roseus</name>
    <name type="common">Madagascar periwinkle</name>
    <name type="synonym">Vinca rosea</name>
    <dbReference type="NCBI Taxonomy" id="4058"/>
    <lineage>
        <taxon>Eukaryota</taxon>
        <taxon>Viridiplantae</taxon>
        <taxon>Streptophyta</taxon>
        <taxon>Embryophyta</taxon>
        <taxon>Tracheophyta</taxon>
        <taxon>Spermatophyta</taxon>
        <taxon>Magnoliopsida</taxon>
        <taxon>eudicotyledons</taxon>
        <taxon>Gunneridae</taxon>
        <taxon>Pentapetalae</taxon>
        <taxon>asterids</taxon>
        <taxon>lamiids</taxon>
        <taxon>Gentianales</taxon>
        <taxon>Apocynaceae</taxon>
        <taxon>Rauvolfioideae</taxon>
        <taxon>Vinceae</taxon>
        <taxon>Catharanthinae</taxon>
        <taxon>Catharanthus</taxon>
    </lineage>
</organism>
<evidence type="ECO:0000313" key="2">
    <source>
        <dbReference type="Proteomes" id="UP001060085"/>
    </source>
</evidence>
<reference evidence="2" key="1">
    <citation type="journal article" date="2023" name="Nat. Plants">
        <title>Single-cell RNA sequencing provides a high-resolution roadmap for understanding the multicellular compartmentation of specialized metabolism.</title>
        <authorList>
            <person name="Sun S."/>
            <person name="Shen X."/>
            <person name="Li Y."/>
            <person name="Li Y."/>
            <person name="Wang S."/>
            <person name="Li R."/>
            <person name="Zhang H."/>
            <person name="Shen G."/>
            <person name="Guo B."/>
            <person name="Wei J."/>
            <person name="Xu J."/>
            <person name="St-Pierre B."/>
            <person name="Chen S."/>
            <person name="Sun C."/>
        </authorList>
    </citation>
    <scope>NUCLEOTIDE SEQUENCE [LARGE SCALE GENOMIC DNA]</scope>
</reference>
<dbReference type="EMBL" id="CM044704">
    <property type="protein sequence ID" value="KAI5669416.1"/>
    <property type="molecule type" value="Genomic_DNA"/>
</dbReference>
<proteinExistence type="predicted"/>
<keyword evidence="2" id="KW-1185">Reference proteome</keyword>
<name>A0ACC0B9U9_CATRO</name>
<sequence>MGRKIEMKKIKDIKKSQVTFSKRRSSLIKKAEQIAITCDVDVAFLAFSSSGRVSHYCSRERLDEVLNRYANLPVEKRLRYLLFEKMKKLQELIGNNKDEDELLSNLNNQLSFSILSSNMNLCTSIPFSNLNRSPTLLLFFFFPKCHVLFLQTLKLQVKNKEIEAQLVEADIGDFEPHPEHEVSLNQLAWCEKNLLRTIEKVKEIKNEKLALEKGANNPLIFAVGSQQHQSLKNNPNIAKVPTNIFDEMLGEVKGKGKEVADHAFGNNQTMLYSGVPIVPKIPTMPSYYSLQHYLVKEALKLQHGESNSSFGNFTGENGDLITRDYLSKLSATFPESSIDNGKNASADAAFDNEKQPNLVLSLVNSAEATPVINPRASSPVLYDFLPSKPTRNPKFSATTASFSLVSGTCQIFGLQMDAHNFGPLHGVGEMSTLKISNTRPMVPTPYQPRPMLMLPRQYIRYHWTRMHEENKRKRTKGGGGEEGGAAVEMVELQRRKLTELKKERKQQWNFGEERKKEKRGLRNNAQSLCVILHKNAQSLCVIAHLNTKPRHILATSIKKIIIRIKLVINYNAQRFVRIFSTTSI</sequence>